<dbReference type="InterPro" id="IPR005116">
    <property type="entry name" value="Transp-assoc_OB_typ1"/>
</dbReference>
<keyword evidence="2 5" id="KW-0813">Transport</keyword>
<dbReference type="GO" id="GO:0030151">
    <property type="term" value="F:molybdenum ion binding"/>
    <property type="evidence" value="ECO:0007669"/>
    <property type="project" value="UniProtKB-UniRule"/>
</dbReference>
<dbReference type="NCBIfam" id="TIGR00638">
    <property type="entry name" value="Mop"/>
    <property type="match status" value="2"/>
</dbReference>
<dbReference type="SUPFAM" id="SSF50331">
    <property type="entry name" value="MOP-like"/>
    <property type="match status" value="2"/>
</dbReference>
<dbReference type="eggNOG" id="COG2005">
    <property type="taxonomic scope" value="Bacteria"/>
</dbReference>
<dbReference type="SUPFAM" id="SSF46785">
    <property type="entry name" value="Winged helix' DNA-binding domain"/>
    <property type="match status" value="1"/>
</dbReference>
<dbReference type="InterPro" id="IPR036388">
    <property type="entry name" value="WH-like_DNA-bd_sf"/>
</dbReference>
<evidence type="ECO:0000256" key="1">
    <source>
        <dbReference type="ARBA" id="ARBA00008110"/>
    </source>
</evidence>
<dbReference type="Proteomes" id="UP000002407">
    <property type="component" value="Chromosome"/>
</dbReference>
<evidence type="ECO:0000313" key="7">
    <source>
        <dbReference type="EMBL" id="ABS52334.1"/>
    </source>
</evidence>
<proteinExistence type="inferred from homology"/>
<dbReference type="HOGENOM" id="CLU_087839_0_0_7"/>
<gene>
    <name evidence="7" type="ordered locus">CHAB381_0318</name>
</gene>
<dbReference type="InterPro" id="IPR008995">
    <property type="entry name" value="Mo/tungstate-bd_C_term_dom"/>
</dbReference>
<dbReference type="InterPro" id="IPR004606">
    <property type="entry name" value="Mop_domain"/>
</dbReference>
<sequence length="261" mass="28878">MKFNADVEIFVSENEKLSNKHIKLLKAVAETRSITRAAAKVGISYKNAWDSLNYIDTISPQKMVIREEHSKKSGSKLSDYATKLIETYDRIKFIEQKILDNLENIDLENFTDLPNLRRMSMKLSARNQLLVKIKDVKKGAVNTQIVAELDSGDTMRSIITQQSASELNIKAGDEAKFIFKAPSVIVGKDDGKDLKISAANQIKGVIKNIDIGSVNAEIIIDIKGNQNIVAIITKESVSNMKLQKGDKVVAVIKASSIMVGI</sequence>
<reference evidence="8" key="1">
    <citation type="submission" date="2007-07" db="EMBL/GenBank/DDBJ databases">
        <title>Complete genome sequence of Campylobacter hominis ATCC BAA-381, a commensal isolated from the human gastrointestinal tract.</title>
        <authorList>
            <person name="Fouts D.E."/>
            <person name="Mongodin E.F."/>
            <person name="Puiu D."/>
            <person name="Sebastian Y."/>
            <person name="Miller W.G."/>
            <person name="Mandrell R.E."/>
            <person name="Nelson K.E."/>
        </authorList>
    </citation>
    <scope>NUCLEOTIDE SEQUENCE [LARGE SCALE GENOMIC DNA]</scope>
    <source>
        <strain evidence="8">ATCC BAA-381 / LMG 19568 / NCTC 13146 / CH001A</strain>
    </source>
</reference>
<dbReference type="Gene3D" id="2.40.50.100">
    <property type="match status" value="2"/>
</dbReference>
<dbReference type="STRING" id="360107.CHAB381_0318"/>
<keyword evidence="8" id="KW-1185">Reference proteome</keyword>
<dbReference type="PANTHER" id="PTHR30432">
    <property type="entry name" value="TRANSCRIPTIONAL REGULATOR MODE"/>
    <property type="match status" value="1"/>
</dbReference>
<evidence type="ECO:0000313" key="8">
    <source>
        <dbReference type="Proteomes" id="UP000002407"/>
    </source>
</evidence>
<dbReference type="InterPro" id="IPR051815">
    <property type="entry name" value="Molybdate_resp_trans_reg"/>
</dbReference>
<comment type="similarity">
    <text evidence="1 5">Belongs to the ModE family.</text>
</comment>
<dbReference type="Gene3D" id="1.10.10.10">
    <property type="entry name" value="Winged helix-like DNA-binding domain superfamily/Winged helix DNA-binding domain"/>
    <property type="match status" value="1"/>
</dbReference>
<dbReference type="AlphaFoldDB" id="A7I079"/>
<dbReference type="PROSITE" id="PS51866">
    <property type="entry name" value="MOP"/>
    <property type="match status" value="2"/>
</dbReference>
<keyword evidence="4" id="KW-0677">Repeat</keyword>
<dbReference type="InterPro" id="IPR036390">
    <property type="entry name" value="WH_DNA-bd_sf"/>
</dbReference>
<dbReference type="Pfam" id="PF03459">
    <property type="entry name" value="TOBE"/>
    <property type="match status" value="2"/>
</dbReference>
<dbReference type="eggNOG" id="COG3585">
    <property type="taxonomic scope" value="Bacteria"/>
</dbReference>
<dbReference type="RefSeq" id="WP_012108202.1">
    <property type="nucleotide sequence ID" value="NC_009714.1"/>
</dbReference>
<feature type="domain" description="Mop" evidence="6">
    <location>
        <begin position="122"/>
        <end position="188"/>
    </location>
</feature>
<accession>A7I079</accession>
<dbReference type="PANTHER" id="PTHR30432:SF1">
    <property type="entry name" value="DNA-BINDING TRANSCRIPTIONAL DUAL REGULATOR MODE"/>
    <property type="match status" value="1"/>
</dbReference>
<evidence type="ECO:0000256" key="2">
    <source>
        <dbReference type="ARBA" id="ARBA00022448"/>
    </source>
</evidence>
<evidence type="ECO:0000256" key="4">
    <source>
        <dbReference type="ARBA" id="ARBA00022737"/>
    </source>
</evidence>
<dbReference type="EMBL" id="CP000776">
    <property type="protein sequence ID" value="ABS52334.1"/>
    <property type="molecule type" value="Genomic_DNA"/>
</dbReference>
<name>A7I079_CAMHC</name>
<organism evidence="7 8">
    <name type="scientific">Campylobacter hominis (strain ATCC BAA-381 / DSM 21671 / CCUG 45161 / LMG 19568 / NCTC 13146 / CH001A)</name>
    <dbReference type="NCBI Taxonomy" id="360107"/>
    <lineage>
        <taxon>Bacteria</taxon>
        <taxon>Pseudomonadati</taxon>
        <taxon>Campylobacterota</taxon>
        <taxon>Epsilonproteobacteria</taxon>
        <taxon>Campylobacterales</taxon>
        <taxon>Campylobacteraceae</taxon>
        <taxon>Campylobacter</taxon>
    </lineage>
</organism>
<dbReference type="GO" id="GO:0015689">
    <property type="term" value="P:molybdate ion transport"/>
    <property type="evidence" value="ECO:0007669"/>
    <property type="project" value="UniProtKB-UniRule"/>
</dbReference>
<evidence type="ECO:0000256" key="3">
    <source>
        <dbReference type="ARBA" id="ARBA00022505"/>
    </source>
</evidence>
<dbReference type="InterPro" id="IPR016462">
    <property type="entry name" value="ModE"/>
</dbReference>
<dbReference type="KEGG" id="cha:CHAB381_0318"/>
<evidence type="ECO:0000256" key="5">
    <source>
        <dbReference type="PIRNR" id="PIRNR005763"/>
    </source>
</evidence>
<feature type="domain" description="Mop" evidence="6">
    <location>
        <begin position="195"/>
        <end position="261"/>
    </location>
</feature>
<keyword evidence="3 5" id="KW-0500">Molybdenum</keyword>
<dbReference type="GO" id="GO:0006355">
    <property type="term" value="P:regulation of DNA-templated transcription"/>
    <property type="evidence" value="ECO:0007669"/>
    <property type="project" value="InterPro"/>
</dbReference>
<dbReference type="PIRSF" id="PIRSF005763">
    <property type="entry name" value="Txn_reg_ModE"/>
    <property type="match status" value="1"/>
</dbReference>
<protein>
    <submittedName>
        <fullName evidence="7">Transcriptional regulator, ModE family</fullName>
    </submittedName>
</protein>
<evidence type="ECO:0000259" key="6">
    <source>
        <dbReference type="PROSITE" id="PS51866"/>
    </source>
</evidence>